<dbReference type="Pfam" id="PF00431">
    <property type="entry name" value="CUB"/>
    <property type="match status" value="1"/>
</dbReference>
<dbReference type="InterPro" id="IPR035914">
    <property type="entry name" value="Sperma_CUB_dom_sf"/>
</dbReference>
<dbReference type="InterPro" id="IPR000859">
    <property type="entry name" value="CUB_dom"/>
</dbReference>
<evidence type="ECO:0000256" key="1">
    <source>
        <dbReference type="ARBA" id="ARBA00022737"/>
    </source>
</evidence>
<feature type="domain" description="CUB" evidence="4">
    <location>
        <begin position="16"/>
        <end position="135"/>
    </location>
</feature>
<dbReference type="Gene3D" id="2.60.120.290">
    <property type="entry name" value="Spermadhesin, CUB domain"/>
    <property type="match status" value="1"/>
</dbReference>
<keyword evidence="1" id="KW-0677">Repeat</keyword>
<keyword evidence="6" id="KW-1185">Reference proteome</keyword>
<dbReference type="PROSITE" id="PS01180">
    <property type="entry name" value="CUB"/>
    <property type="match status" value="1"/>
</dbReference>
<accession>A0A9X0A9U5</accession>
<organism evidence="5 6">
    <name type="scientific">Desmophyllum pertusum</name>
    <dbReference type="NCBI Taxonomy" id="174260"/>
    <lineage>
        <taxon>Eukaryota</taxon>
        <taxon>Metazoa</taxon>
        <taxon>Cnidaria</taxon>
        <taxon>Anthozoa</taxon>
        <taxon>Hexacorallia</taxon>
        <taxon>Scleractinia</taxon>
        <taxon>Caryophylliina</taxon>
        <taxon>Caryophylliidae</taxon>
        <taxon>Desmophyllum</taxon>
    </lineage>
</organism>
<evidence type="ECO:0000259" key="4">
    <source>
        <dbReference type="PROSITE" id="PS01180"/>
    </source>
</evidence>
<dbReference type="EMBL" id="MU825397">
    <property type="protein sequence ID" value="KAJ7394179.1"/>
    <property type="molecule type" value="Genomic_DNA"/>
</dbReference>
<dbReference type="AlphaFoldDB" id="A0A9X0A9U5"/>
<dbReference type="FunFam" id="2.60.120.290:FF:000005">
    <property type="entry name" value="Procollagen C-endopeptidase enhancer 1"/>
    <property type="match status" value="1"/>
</dbReference>
<proteinExistence type="predicted"/>
<dbReference type="OrthoDB" id="6369184at2759"/>
<name>A0A9X0A9U5_9CNID</name>
<dbReference type="SMART" id="SM00042">
    <property type="entry name" value="CUB"/>
    <property type="match status" value="1"/>
</dbReference>
<evidence type="ECO:0000256" key="3">
    <source>
        <dbReference type="PROSITE-ProRule" id="PRU00059"/>
    </source>
</evidence>
<evidence type="ECO:0000256" key="2">
    <source>
        <dbReference type="ARBA" id="ARBA00023157"/>
    </source>
</evidence>
<evidence type="ECO:0000313" key="6">
    <source>
        <dbReference type="Proteomes" id="UP001163046"/>
    </source>
</evidence>
<comment type="caution">
    <text evidence="3">Lacks conserved residue(s) required for the propagation of feature annotation.</text>
</comment>
<reference evidence="5" key="1">
    <citation type="submission" date="2023-01" db="EMBL/GenBank/DDBJ databases">
        <title>Genome assembly of the deep-sea coral Lophelia pertusa.</title>
        <authorList>
            <person name="Herrera S."/>
            <person name="Cordes E."/>
        </authorList>
    </citation>
    <scope>NUCLEOTIDE SEQUENCE</scope>
    <source>
        <strain evidence="5">USNM1676648</strain>
        <tissue evidence="5">Polyp</tissue>
    </source>
</reference>
<dbReference type="Proteomes" id="UP001163046">
    <property type="component" value="Unassembled WGS sequence"/>
</dbReference>
<feature type="non-terminal residue" evidence="5">
    <location>
        <position position="1"/>
    </location>
</feature>
<dbReference type="PANTHER" id="PTHR24251">
    <property type="entry name" value="OVOCHYMASE-RELATED"/>
    <property type="match status" value="1"/>
</dbReference>
<dbReference type="SUPFAM" id="SSF49854">
    <property type="entry name" value="Spermadhesin, CUB domain"/>
    <property type="match status" value="1"/>
</dbReference>
<gene>
    <name evidence="5" type="primary">BMP1_1</name>
    <name evidence="5" type="ORF">OS493_003859</name>
</gene>
<dbReference type="CDD" id="cd00041">
    <property type="entry name" value="CUB"/>
    <property type="match status" value="1"/>
</dbReference>
<keyword evidence="2" id="KW-1015">Disulfide bond</keyword>
<protein>
    <submittedName>
        <fullName evidence="5">Bone morphogenetic protein 1</fullName>
    </submittedName>
</protein>
<comment type="caution">
    <text evidence="5">The sequence shown here is derived from an EMBL/GenBank/DDBJ whole genome shotgun (WGS) entry which is preliminary data.</text>
</comment>
<evidence type="ECO:0000313" key="5">
    <source>
        <dbReference type="EMBL" id="KAJ7394179.1"/>
    </source>
</evidence>
<sequence length="150" mass="16200">NLLVLGFSFGEVLGHCGGHSSSSSGTIQSPNYPNAYTAGEECIWTVAIDGSVENIRLSFSSFDLQPKSADGNCVDYVAIFRLQLNKDPGAVLEGRFCGDSIPQSIKIEESSMTVQFISDSVANPHIGFSLHFETNFKDSKSFFNFKDGAS</sequence>